<feature type="transmembrane region" description="Helical" evidence="2">
    <location>
        <begin position="175"/>
        <end position="196"/>
    </location>
</feature>
<organism evidence="4 5">
    <name type="scientific">Paenibacillus cineris</name>
    <dbReference type="NCBI Taxonomy" id="237530"/>
    <lineage>
        <taxon>Bacteria</taxon>
        <taxon>Bacillati</taxon>
        <taxon>Bacillota</taxon>
        <taxon>Bacilli</taxon>
        <taxon>Bacillales</taxon>
        <taxon>Paenibacillaceae</taxon>
        <taxon>Paenibacillus</taxon>
    </lineage>
</organism>
<dbReference type="PANTHER" id="PTHR42709">
    <property type="entry name" value="ALKALINE PHOSPHATASE LIKE PROTEIN"/>
    <property type="match status" value="1"/>
</dbReference>
<evidence type="ECO:0000259" key="3">
    <source>
        <dbReference type="Pfam" id="PF09335"/>
    </source>
</evidence>
<keyword evidence="5" id="KW-1185">Reference proteome</keyword>
<evidence type="ECO:0000313" key="4">
    <source>
        <dbReference type="EMBL" id="GIO58113.1"/>
    </source>
</evidence>
<feature type="transmembrane region" description="Helical" evidence="2">
    <location>
        <begin position="21"/>
        <end position="44"/>
    </location>
</feature>
<evidence type="ECO:0000313" key="5">
    <source>
        <dbReference type="Proteomes" id="UP000676601"/>
    </source>
</evidence>
<dbReference type="Proteomes" id="UP000676601">
    <property type="component" value="Unassembled WGS sequence"/>
</dbReference>
<keyword evidence="2" id="KW-0812">Transmembrane</keyword>
<accession>A0ABQ4LNN1</accession>
<comment type="similarity">
    <text evidence="1">Belongs to the DedA family.</text>
</comment>
<dbReference type="PANTHER" id="PTHR42709:SF8">
    <property type="entry name" value="UNDECAPRENYL PHOSPHATE TRANSPORTER A"/>
    <property type="match status" value="1"/>
</dbReference>
<dbReference type="InterPro" id="IPR051311">
    <property type="entry name" value="DedA_domain"/>
</dbReference>
<gene>
    <name evidence="4" type="ORF">J21TS7_64310</name>
</gene>
<dbReference type="InterPro" id="IPR032816">
    <property type="entry name" value="VTT_dom"/>
</dbReference>
<sequence>MGAGVHLISDIINQLFDWIQSLGYFGIMLGLMIEVIPSEIVLAYGGFLVSSGHINYIGAVVFGTVGGVIAQLFIYWIGRYGGRPVLEKYGKYIFIHKKHIDYAEEWFNKYGTGVIFTARFIPVARHAISIPAGISRMNLGRFTLLTTLAVIPWSALFVYLGYLLGDQWKNIDEKAAPYITPILLIALALLIVYFLIKWINNRRKRGVH</sequence>
<protein>
    <submittedName>
        <fullName evidence="4">Membrane protein</fullName>
    </submittedName>
</protein>
<dbReference type="Pfam" id="PF09335">
    <property type="entry name" value="VTT_dom"/>
    <property type="match status" value="1"/>
</dbReference>
<evidence type="ECO:0000256" key="2">
    <source>
        <dbReference type="SAM" id="Phobius"/>
    </source>
</evidence>
<evidence type="ECO:0000256" key="1">
    <source>
        <dbReference type="ARBA" id="ARBA00010792"/>
    </source>
</evidence>
<feature type="transmembrane region" description="Helical" evidence="2">
    <location>
        <begin position="142"/>
        <end position="163"/>
    </location>
</feature>
<keyword evidence="2" id="KW-1133">Transmembrane helix</keyword>
<name>A0ABQ4LNN1_9BACL</name>
<dbReference type="EMBL" id="BORU01000006">
    <property type="protein sequence ID" value="GIO58113.1"/>
    <property type="molecule type" value="Genomic_DNA"/>
</dbReference>
<proteinExistence type="inferred from homology"/>
<reference evidence="4 5" key="1">
    <citation type="submission" date="2021-03" db="EMBL/GenBank/DDBJ databases">
        <title>Antimicrobial resistance genes in bacteria isolated from Japanese honey, and their potential for conferring macrolide and lincosamide resistance in the American foulbrood pathogen Paenibacillus larvae.</title>
        <authorList>
            <person name="Okamoto M."/>
            <person name="Kumagai M."/>
            <person name="Kanamori H."/>
            <person name="Takamatsu D."/>
        </authorList>
    </citation>
    <scope>NUCLEOTIDE SEQUENCE [LARGE SCALE GENOMIC DNA]</scope>
    <source>
        <strain evidence="4 5">J21TS7</strain>
    </source>
</reference>
<feature type="transmembrane region" description="Helical" evidence="2">
    <location>
        <begin position="56"/>
        <end position="78"/>
    </location>
</feature>
<comment type="caution">
    <text evidence="4">The sequence shown here is derived from an EMBL/GenBank/DDBJ whole genome shotgun (WGS) entry which is preliminary data.</text>
</comment>
<keyword evidence="2" id="KW-0472">Membrane</keyword>
<feature type="domain" description="VTT" evidence="3">
    <location>
        <begin position="36"/>
        <end position="163"/>
    </location>
</feature>